<proteinExistence type="predicted"/>
<sequence>MDILKKRGIKLVNKEVAGCNYKCSNGVDADIGFIVEYRHIDTINEIIDDIDKALAGNFDQIGNDFIGTDAGGIAFITPNGIEFYDEDGKNILPPVCPLDEFKDLLIVWRDFLNRPPYNGQKVN</sequence>
<organism evidence="1 2">
    <name type="scientific">Flavobacterium beibuense F44-8</name>
    <dbReference type="NCBI Taxonomy" id="1406840"/>
    <lineage>
        <taxon>Bacteria</taxon>
        <taxon>Pseudomonadati</taxon>
        <taxon>Bacteroidota</taxon>
        <taxon>Flavobacteriia</taxon>
        <taxon>Flavobacteriales</taxon>
        <taxon>Flavobacteriaceae</taxon>
        <taxon>Flavobacterium</taxon>
    </lineage>
</organism>
<dbReference type="EMBL" id="JRLV01000009">
    <property type="protein sequence ID" value="KGO80735.1"/>
    <property type="molecule type" value="Genomic_DNA"/>
</dbReference>
<accession>A0A0A2LX99</accession>
<keyword evidence="2" id="KW-1185">Reference proteome</keyword>
<reference evidence="1 2" key="1">
    <citation type="submission" date="2013-09" db="EMBL/GenBank/DDBJ databases">
        <authorList>
            <person name="Zeng Z."/>
            <person name="Chen C."/>
        </authorList>
    </citation>
    <scope>NUCLEOTIDE SEQUENCE [LARGE SCALE GENOMIC DNA]</scope>
    <source>
        <strain evidence="1 2">F44-8</strain>
    </source>
</reference>
<name>A0A0A2LX99_9FLAO</name>
<evidence type="ECO:0000313" key="1">
    <source>
        <dbReference type="EMBL" id="KGO80735.1"/>
    </source>
</evidence>
<dbReference type="STRING" id="1406840.Q763_09345"/>
<evidence type="ECO:0000313" key="2">
    <source>
        <dbReference type="Proteomes" id="UP000030129"/>
    </source>
</evidence>
<gene>
    <name evidence="1" type="ORF">Q763_09345</name>
</gene>
<dbReference type="Proteomes" id="UP000030129">
    <property type="component" value="Unassembled WGS sequence"/>
</dbReference>
<protein>
    <submittedName>
        <fullName evidence="1">Uncharacterized protein</fullName>
    </submittedName>
</protein>
<comment type="caution">
    <text evidence="1">The sequence shown here is derived from an EMBL/GenBank/DDBJ whole genome shotgun (WGS) entry which is preliminary data.</text>
</comment>
<dbReference type="RefSeq" id="WP_035133478.1">
    <property type="nucleotide sequence ID" value="NZ_JRLV01000009.1"/>
</dbReference>
<dbReference type="AlphaFoldDB" id="A0A0A2LX99"/>